<gene>
    <name evidence="10" type="primary">traD</name>
    <name evidence="10" type="ORF">CIK00_17340</name>
</gene>
<evidence type="ECO:0000313" key="10">
    <source>
        <dbReference type="EMBL" id="PLC56637.1"/>
    </source>
</evidence>
<dbReference type="InterPro" id="IPR051539">
    <property type="entry name" value="T4SS-coupling_protein"/>
</dbReference>
<evidence type="ECO:0000313" key="11">
    <source>
        <dbReference type="Proteomes" id="UP000234420"/>
    </source>
</evidence>
<keyword evidence="4 8" id="KW-1133">Transmembrane helix</keyword>
<keyword evidence="5" id="KW-0406">Ion transport</keyword>
<evidence type="ECO:0000256" key="2">
    <source>
        <dbReference type="ARBA" id="ARBA00022475"/>
    </source>
</evidence>
<evidence type="ECO:0000256" key="5">
    <source>
        <dbReference type="ARBA" id="ARBA00023065"/>
    </source>
</evidence>
<comment type="caution">
    <text evidence="10">The sequence shown here is derived from an EMBL/GenBank/DDBJ whole genome shotgun (WGS) entry which is preliminary data.</text>
</comment>
<dbReference type="GO" id="GO:0005886">
    <property type="term" value="C:plasma membrane"/>
    <property type="evidence" value="ECO:0007669"/>
    <property type="project" value="UniProtKB-SubCell"/>
</dbReference>
<name>A0A2N4UNN8_9GAMM</name>
<evidence type="ECO:0000256" key="4">
    <source>
        <dbReference type="ARBA" id="ARBA00022989"/>
    </source>
</evidence>
<dbReference type="Pfam" id="PF10412">
    <property type="entry name" value="TrwB_AAD_bind"/>
    <property type="match status" value="1"/>
</dbReference>
<dbReference type="PANTHER" id="PTHR37937">
    <property type="entry name" value="CONJUGATIVE TRANSFER: DNA TRANSPORT"/>
    <property type="match status" value="1"/>
</dbReference>
<protein>
    <submittedName>
        <fullName evidence="10">Type IV conjugative transfer system coupling protein TraD</fullName>
    </submittedName>
</protein>
<organism evidence="10 11">
    <name type="scientific">Photobacterium carnosum</name>
    <dbReference type="NCBI Taxonomy" id="2023717"/>
    <lineage>
        <taxon>Bacteria</taxon>
        <taxon>Pseudomonadati</taxon>
        <taxon>Pseudomonadota</taxon>
        <taxon>Gammaproteobacteria</taxon>
        <taxon>Vibrionales</taxon>
        <taxon>Vibrionaceae</taxon>
        <taxon>Photobacterium</taxon>
    </lineage>
</organism>
<feature type="transmembrane region" description="Helical" evidence="8">
    <location>
        <begin position="38"/>
        <end position="57"/>
    </location>
</feature>
<dbReference type="Gene3D" id="3.40.50.300">
    <property type="entry name" value="P-loop containing nucleotide triphosphate hydrolases"/>
    <property type="match status" value="1"/>
</dbReference>
<evidence type="ECO:0000256" key="6">
    <source>
        <dbReference type="ARBA" id="ARBA00023136"/>
    </source>
</evidence>
<evidence type="ECO:0000256" key="3">
    <source>
        <dbReference type="ARBA" id="ARBA00022692"/>
    </source>
</evidence>
<reference evidence="10 11" key="1">
    <citation type="journal article" date="2018" name="Syst. Appl. Microbiol.">
        <title>Photobacterium carnosum sp. nov., isolated from spoiled modified atmosphere packaged poultry meat.</title>
        <authorList>
            <person name="Hilgarth M."/>
            <person name="Fuertes S."/>
            <person name="Ehrmann M."/>
            <person name="Vogel R.F."/>
        </authorList>
    </citation>
    <scope>NUCLEOTIDE SEQUENCE [LARGE SCALE GENOMIC DNA]</scope>
    <source>
        <strain evidence="10 11">TMW 2.2021</strain>
    </source>
</reference>
<accession>A0A2N4UNN8</accession>
<dbReference type="InterPro" id="IPR010916">
    <property type="entry name" value="TonB_box_CS"/>
</dbReference>
<dbReference type="PANTHER" id="PTHR37937:SF1">
    <property type="entry name" value="CONJUGATIVE TRANSFER: DNA TRANSPORT"/>
    <property type="match status" value="1"/>
</dbReference>
<dbReference type="SUPFAM" id="SSF52540">
    <property type="entry name" value="P-loop containing nucleoside triphosphate hydrolases"/>
    <property type="match status" value="1"/>
</dbReference>
<keyword evidence="2" id="KW-1003">Cell membrane</keyword>
<proteinExistence type="predicted"/>
<dbReference type="InterPro" id="IPR027417">
    <property type="entry name" value="P-loop_NTPase"/>
</dbReference>
<evidence type="ECO:0000259" key="9">
    <source>
        <dbReference type="Pfam" id="PF10412"/>
    </source>
</evidence>
<dbReference type="EMBL" id="NPIB01000027">
    <property type="protein sequence ID" value="PLC56637.1"/>
    <property type="molecule type" value="Genomic_DNA"/>
</dbReference>
<feature type="region of interest" description="Disordered" evidence="7">
    <location>
        <begin position="622"/>
        <end position="693"/>
    </location>
</feature>
<dbReference type="GO" id="GO:0006811">
    <property type="term" value="P:monoatomic ion transport"/>
    <property type="evidence" value="ECO:0007669"/>
    <property type="project" value="UniProtKB-KW"/>
</dbReference>
<comment type="subcellular location">
    <subcellularLocation>
        <location evidence="1">Cell membrane</location>
        <topology evidence="1">Multi-pass membrane protein</topology>
    </subcellularLocation>
</comment>
<dbReference type="PROSITE" id="PS00430">
    <property type="entry name" value="TONB_DEPENDENT_REC_1"/>
    <property type="match status" value="1"/>
</dbReference>
<feature type="compositionally biased region" description="Basic and acidic residues" evidence="7">
    <location>
        <begin position="671"/>
        <end position="681"/>
    </location>
</feature>
<keyword evidence="6 8" id="KW-0472">Membrane</keyword>
<sequence>MLMNKLARPKARTSNFTRGGQIFFHNWRMYFQIIGNIFHWYALAVIVLTLGIAYLSIDAETIASLKYYFQAKWSLNTNNTIIVHANGADFPYTVQQLRESPTLNAIVDRAWIILQFSFVFAFIIVTGVMTLIMRYFRKKGEEQTADCLVRGTRIATPDALAAQLKKDKNISTFSLDGLHLLPNNFEVRHIYMGGSTGTGKTVMIRKLLRWIRDRGDKAVIYDKGCTFVSRFYNPATDYILNPFDERSVNWSIWNDANDVSDYENLAAALVPHTGNGDPFWIEASRTIFTNTAYKMAQDNEPCTMERLLELILKAPLSTLAAYLDGTESTSLVSEKSQKTAISIKSVLAAYIKSLRYMEGLDKPDENGQVRPAFSINNWVQNDDEKGFLYLTSNAQQHTSLRPLISMWLSTASTAILSLDENPDRRIWIITDELPSLHQLPDLASTLAEVRKHGGCYLIGFQSYAQFVKIYGQHAADEMVDLLNTRFYTRNPSHAMAKKSSDDLGEQELEISKEQYSYGANSVRDGISLGHQTITRPAVLPSEIMQLDDLQCWLRVFGNYPITKLKFKFDEMPAIARSFEKRHYQSSDQMKELDSLLTHYQLGALTALPEKDRQALLDIHKNQFEGDEDSQQEEETRMQKTISDKEQNDDQDIEKQKQREDIEMRAQLATPDHTEQALHDMDNTTVNPYDGMDM</sequence>
<dbReference type="Proteomes" id="UP000234420">
    <property type="component" value="Unassembled WGS sequence"/>
</dbReference>
<evidence type="ECO:0000256" key="8">
    <source>
        <dbReference type="SAM" id="Phobius"/>
    </source>
</evidence>
<dbReference type="InterPro" id="IPR019476">
    <property type="entry name" value="T4SS_TraD_DNA-bd"/>
</dbReference>
<evidence type="ECO:0000256" key="7">
    <source>
        <dbReference type="SAM" id="MobiDB-lite"/>
    </source>
</evidence>
<feature type="compositionally biased region" description="Basic and acidic residues" evidence="7">
    <location>
        <begin position="633"/>
        <end position="663"/>
    </location>
</feature>
<dbReference type="Gene3D" id="1.10.8.80">
    <property type="entry name" value="Magnesium chelatase subunit I, C-Terminal domain"/>
    <property type="match status" value="1"/>
</dbReference>
<keyword evidence="3 8" id="KW-0812">Transmembrane</keyword>
<dbReference type="InterPro" id="IPR014128">
    <property type="entry name" value="T4SS_TraD"/>
</dbReference>
<keyword evidence="11" id="KW-1185">Reference proteome</keyword>
<feature type="transmembrane region" description="Helical" evidence="8">
    <location>
        <begin position="110"/>
        <end position="132"/>
    </location>
</feature>
<dbReference type="AlphaFoldDB" id="A0A2N4UNN8"/>
<feature type="domain" description="Type IV secretion system coupling protein TraD DNA-binding" evidence="9">
    <location>
        <begin position="181"/>
        <end position="566"/>
    </location>
</feature>
<dbReference type="NCBIfam" id="TIGR02759">
    <property type="entry name" value="TraD_Ftype"/>
    <property type="match status" value="1"/>
</dbReference>
<keyword evidence="5" id="KW-0813">Transport</keyword>
<evidence type="ECO:0000256" key="1">
    <source>
        <dbReference type="ARBA" id="ARBA00004651"/>
    </source>
</evidence>
<dbReference type="CDD" id="cd01127">
    <property type="entry name" value="TrwB_TraG_TraD_VirD4"/>
    <property type="match status" value="1"/>
</dbReference>